<evidence type="ECO:0000313" key="4">
    <source>
        <dbReference type="EMBL" id="KAA0016001.1"/>
    </source>
</evidence>
<gene>
    <name evidence="4" type="ORF">F0A16_18355</name>
</gene>
<dbReference type="InterPro" id="IPR005656">
    <property type="entry name" value="MmgE_PrpD"/>
</dbReference>
<dbReference type="EMBL" id="VTPX01000014">
    <property type="protein sequence ID" value="KAA0016001.1"/>
    <property type="molecule type" value="Genomic_DNA"/>
</dbReference>
<dbReference type="InterPro" id="IPR042183">
    <property type="entry name" value="MmgE/PrpD_sf_1"/>
</dbReference>
<organism evidence="4 5">
    <name type="scientific">Salinicola corii</name>
    <dbReference type="NCBI Taxonomy" id="2606937"/>
    <lineage>
        <taxon>Bacteria</taxon>
        <taxon>Pseudomonadati</taxon>
        <taxon>Pseudomonadota</taxon>
        <taxon>Gammaproteobacteria</taxon>
        <taxon>Oceanospirillales</taxon>
        <taxon>Halomonadaceae</taxon>
        <taxon>Salinicola</taxon>
    </lineage>
</organism>
<comment type="caution">
    <text evidence="4">The sequence shown here is derived from an EMBL/GenBank/DDBJ whole genome shotgun (WGS) entry which is preliminary data.</text>
</comment>
<name>A0A640W9L2_9GAMM</name>
<dbReference type="PANTHER" id="PTHR16943:SF8">
    <property type="entry name" value="2-METHYLCITRATE DEHYDRATASE"/>
    <property type="match status" value="1"/>
</dbReference>
<dbReference type="GO" id="GO:0016829">
    <property type="term" value="F:lyase activity"/>
    <property type="evidence" value="ECO:0007669"/>
    <property type="project" value="InterPro"/>
</dbReference>
<evidence type="ECO:0000259" key="3">
    <source>
        <dbReference type="Pfam" id="PF19305"/>
    </source>
</evidence>
<evidence type="ECO:0000256" key="1">
    <source>
        <dbReference type="ARBA" id="ARBA00006174"/>
    </source>
</evidence>
<evidence type="ECO:0000313" key="5">
    <source>
        <dbReference type="Proteomes" id="UP000466024"/>
    </source>
</evidence>
<dbReference type="InterPro" id="IPR045337">
    <property type="entry name" value="MmgE_PrpD_C"/>
</dbReference>
<reference evidence="4 5" key="1">
    <citation type="submission" date="2019-08" db="EMBL/GenBank/DDBJ databases">
        <title>Bioinformatics analysis of the strain L3 and L5.</title>
        <authorList>
            <person name="Li X."/>
        </authorList>
    </citation>
    <scope>NUCLEOTIDE SEQUENCE [LARGE SCALE GENOMIC DNA]</scope>
    <source>
        <strain evidence="4 5">L3</strain>
    </source>
</reference>
<dbReference type="Proteomes" id="UP000466024">
    <property type="component" value="Unassembled WGS sequence"/>
</dbReference>
<dbReference type="InterPro" id="IPR036148">
    <property type="entry name" value="MmgE/PrpD_sf"/>
</dbReference>
<accession>A0A640W9L2</accession>
<sequence>MTTPELDPLIVFSRALRFEDIPESVVAQAKRHWLDTLGAGLAGATSDIGHKVIDGLHEPGGEAVVWGTEQRLSARMAAFVNGVSAHALELDDTGGCDHSGAVVIPALLASLPLIERRVSGQELLTAMIVGYEVGRRVLEACGGYSRHNGDGWHSTGTCGVFGAAAACAKLMNLEFEALRSAITLSGSFSSGLWAFSHDGAESKKLHAGHAAQGGVNAALMARAGVVGPSQLFSDVWGGFLSTVAPGHAEPAALTVGLGQIWKLSRCSLKPYASCRGTHAAIDALSVLIRDAELDAEAAKASIQRIQVRLSPFLNDMCGTRDIDSLASAQMSLPYALAAMATLGSAGLSAYTLENRQATALRDCMLRVELIVDDQCPRDGEPEVTLITQDGRHRTLRVDTALGNPLNPLSDDALFRKFLEGAELSLSPRRCETLMRLSMGMEMLEDAGVWSQALAK</sequence>
<evidence type="ECO:0000259" key="2">
    <source>
        <dbReference type="Pfam" id="PF03972"/>
    </source>
</evidence>
<keyword evidence="5" id="KW-1185">Reference proteome</keyword>
<dbReference type="Gene3D" id="3.30.1330.120">
    <property type="entry name" value="2-methylcitrate dehydratase PrpD"/>
    <property type="match status" value="1"/>
</dbReference>
<protein>
    <submittedName>
        <fullName evidence="4">MmgE/PrpD family protein</fullName>
    </submittedName>
</protein>
<dbReference type="RefSeq" id="WP_149436936.1">
    <property type="nucleotide sequence ID" value="NZ_VTPX01000014.1"/>
</dbReference>
<comment type="similarity">
    <text evidence="1">Belongs to the PrpD family.</text>
</comment>
<dbReference type="InterPro" id="IPR045336">
    <property type="entry name" value="MmgE_PrpD_N"/>
</dbReference>
<dbReference type="Gene3D" id="1.10.4100.10">
    <property type="entry name" value="2-methylcitrate dehydratase PrpD"/>
    <property type="match status" value="1"/>
</dbReference>
<feature type="domain" description="MmgE/PrpD C-terminal" evidence="3">
    <location>
        <begin position="271"/>
        <end position="433"/>
    </location>
</feature>
<feature type="domain" description="MmgE/PrpD N-terminal" evidence="2">
    <location>
        <begin position="13"/>
        <end position="244"/>
    </location>
</feature>
<dbReference type="Pfam" id="PF19305">
    <property type="entry name" value="MmgE_PrpD_C"/>
    <property type="match status" value="1"/>
</dbReference>
<proteinExistence type="inferred from homology"/>
<dbReference type="InterPro" id="IPR042188">
    <property type="entry name" value="MmgE/PrpD_sf_2"/>
</dbReference>
<dbReference type="AlphaFoldDB" id="A0A640W9L2"/>
<dbReference type="PANTHER" id="PTHR16943">
    <property type="entry name" value="2-METHYLCITRATE DEHYDRATASE-RELATED"/>
    <property type="match status" value="1"/>
</dbReference>
<dbReference type="SUPFAM" id="SSF103378">
    <property type="entry name" value="2-methylcitrate dehydratase PrpD"/>
    <property type="match status" value="1"/>
</dbReference>
<dbReference type="Pfam" id="PF03972">
    <property type="entry name" value="MmgE_PrpD_N"/>
    <property type="match status" value="1"/>
</dbReference>